<dbReference type="Pfam" id="PF01081">
    <property type="entry name" value="Aldolase"/>
    <property type="match status" value="1"/>
</dbReference>
<dbReference type="PANTHER" id="PTHR30246:SF1">
    <property type="entry name" value="2-DEHYDRO-3-DEOXY-6-PHOSPHOGALACTONATE ALDOLASE-RELATED"/>
    <property type="match status" value="1"/>
</dbReference>
<dbReference type="NCBIfam" id="NF006600">
    <property type="entry name" value="PRK09140.1"/>
    <property type="match status" value="1"/>
</dbReference>
<gene>
    <name evidence="6" type="ORF">WNY77_02400</name>
</gene>
<keyword evidence="5" id="KW-0119">Carbohydrate metabolism</keyword>
<evidence type="ECO:0000313" key="6">
    <source>
        <dbReference type="EMBL" id="MEM5496238.1"/>
    </source>
</evidence>
<name>A0ABU9SQS6_9ALTE</name>
<evidence type="ECO:0000256" key="2">
    <source>
        <dbReference type="ARBA" id="ARBA00006906"/>
    </source>
</evidence>
<sequence>MFSNSLHTALTQLPLVAILRGITPEEVVEVAQVLKEEGFKIIEVPLNSPEPYQSIKRLVDAFGDQLLIGGGTVLSTAQVDKIYSVGGKLIVSPNVNEQVIRRSKELKLCSVPGFYTVTEAFKAIEAGADGIRLFPADTIGAEGLKGMMAVFPEGIPVLPVGGITGETLPEFLRAGAGGFGLGSGLYQASISADEVRLNAKGYIRSYKNALENV</sequence>
<comment type="similarity">
    <text evidence="2">Belongs to the KHG/KDPG aldolase family.</text>
</comment>
<evidence type="ECO:0000313" key="7">
    <source>
        <dbReference type="Proteomes" id="UP001461163"/>
    </source>
</evidence>
<dbReference type="SUPFAM" id="SSF51569">
    <property type="entry name" value="Aldolase"/>
    <property type="match status" value="1"/>
</dbReference>
<evidence type="ECO:0000256" key="1">
    <source>
        <dbReference type="ARBA" id="ARBA00004761"/>
    </source>
</evidence>
<dbReference type="InterPro" id="IPR000887">
    <property type="entry name" value="Aldlse_KDPG_KHG"/>
</dbReference>
<evidence type="ECO:0000256" key="5">
    <source>
        <dbReference type="ARBA" id="ARBA00023277"/>
    </source>
</evidence>
<comment type="subunit">
    <text evidence="3">Homotrimer.</text>
</comment>
<keyword evidence="7" id="KW-1185">Reference proteome</keyword>
<comment type="caution">
    <text evidence="6">The sequence shown here is derived from an EMBL/GenBank/DDBJ whole genome shotgun (WGS) entry which is preliminary data.</text>
</comment>
<dbReference type="EMBL" id="JBBMQS010000001">
    <property type="protein sequence ID" value="MEM5496238.1"/>
    <property type="molecule type" value="Genomic_DNA"/>
</dbReference>
<accession>A0ABU9SQS6</accession>
<dbReference type="Proteomes" id="UP001461163">
    <property type="component" value="Unassembled WGS sequence"/>
</dbReference>
<dbReference type="RefSeq" id="WP_342880745.1">
    <property type="nucleotide sequence ID" value="NZ_JBBMQS010000001.1"/>
</dbReference>
<dbReference type="PANTHER" id="PTHR30246">
    <property type="entry name" value="2-KETO-3-DEOXY-6-PHOSPHOGLUCONATE ALDOLASE"/>
    <property type="match status" value="1"/>
</dbReference>
<comment type="pathway">
    <text evidence="1">Carbohydrate acid metabolism.</text>
</comment>
<evidence type="ECO:0000256" key="3">
    <source>
        <dbReference type="ARBA" id="ARBA00011233"/>
    </source>
</evidence>
<dbReference type="InterPro" id="IPR013785">
    <property type="entry name" value="Aldolase_TIM"/>
</dbReference>
<reference evidence="6 7" key="1">
    <citation type="submission" date="2024-03" db="EMBL/GenBank/DDBJ databases">
        <title>Community enrichment and isolation of bacterial strains for fucoidan degradation.</title>
        <authorList>
            <person name="Sichert A."/>
        </authorList>
    </citation>
    <scope>NUCLEOTIDE SEQUENCE [LARGE SCALE GENOMIC DNA]</scope>
    <source>
        <strain evidence="6 7">AS12</strain>
    </source>
</reference>
<evidence type="ECO:0000256" key="4">
    <source>
        <dbReference type="ARBA" id="ARBA00023239"/>
    </source>
</evidence>
<dbReference type="EC" id="4.1.2.21" evidence="6"/>
<dbReference type="Gene3D" id="3.20.20.70">
    <property type="entry name" value="Aldolase class I"/>
    <property type="match status" value="1"/>
</dbReference>
<organism evidence="6 7">
    <name type="scientific">Paraglaciecola mesophila</name>
    <dbReference type="NCBI Taxonomy" id="197222"/>
    <lineage>
        <taxon>Bacteria</taxon>
        <taxon>Pseudomonadati</taxon>
        <taxon>Pseudomonadota</taxon>
        <taxon>Gammaproteobacteria</taxon>
        <taxon>Alteromonadales</taxon>
        <taxon>Alteromonadaceae</taxon>
        <taxon>Paraglaciecola</taxon>
    </lineage>
</organism>
<keyword evidence="4 6" id="KW-0456">Lyase</keyword>
<protein>
    <submittedName>
        <fullName evidence="6">2-dehydro-3-deoxy-6-phosphogalactonate aldolase</fullName>
        <ecNumber evidence="6">4.1.2.21</ecNumber>
    </submittedName>
</protein>
<proteinExistence type="inferred from homology"/>
<dbReference type="GO" id="GO:0008674">
    <property type="term" value="F:2-dehydro-3-deoxy-6-phosphogalactonate aldolase activity"/>
    <property type="evidence" value="ECO:0007669"/>
    <property type="project" value="UniProtKB-EC"/>
</dbReference>
<dbReference type="CDD" id="cd00452">
    <property type="entry name" value="KDPG_aldolase"/>
    <property type="match status" value="1"/>
</dbReference>